<proteinExistence type="predicted"/>
<evidence type="ECO:0000259" key="2">
    <source>
        <dbReference type="Pfam" id="PF13581"/>
    </source>
</evidence>
<sequence length="139" mass="15294">MEEVTLKIPSNTQFVGPVIQFVSSLFNEKEVDESAVSNVVTSVMEALGNAIVHGNGSDRTKSIELLLQIDNHRIHIEVQDEGSGFDINALSDPLTPENLLKSDGRGIFLIRTLMDRVSLDVNGRGTTLCMEKEFVHALE</sequence>
<dbReference type="PANTHER" id="PTHR35526:SF3">
    <property type="entry name" value="ANTI-SIGMA-F FACTOR RSBW"/>
    <property type="match status" value="1"/>
</dbReference>
<dbReference type="InterPro" id="IPR050267">
    <property type="entry name" value="Anti-sigma-factor_SerPK"/>
</dbReference>
<dbReference type="InterPro" id="IPR036890">
    <property type="entry name" value="HATPase_C_sf"/>
</dbReference>
<dbReference type="Pfam" id="PF13581">
    <property type="entry name" value="HATPase_c_2"/>
    <property type="match status" value="1"/>
</dbReference>
<dbReference type="AlphaFoldDB" id="A0A9D5JUU5"/>
<name>A0A9D5JUU5_9BACT</name>
<organism evidence="3 4">
    <name type="scientific">candidate division KSB3 bacterium</name>
    <dbReference type="NCBI Taxonomy" id="2044937"/>
    <lineage>
        <taxon>Bacteria</taxon>
        <taxon>candidate division KSB3</taxon>
    </lineage>
</organism>
<dbReference type="CDD" id="cd16936">
    <property type="entry name" value="HATPase_RsbW-like"/>
    <property type="match status" value="1"/>
</dbReference>
<dbReference type="SUPFAM" id="SSF55874">
    <property type="entry name" value="ATPase domain of HSP90 chaperone/DNA topoisomerase II/histidine kinase"/>
    <property type="match status" value="1"/>
</dbReference>
<dbReference type="EMBL" id="WJJP01000251">
    <property type="protein sequence ID" value="MBD3324529.1"/>
    <property type="molecule type" value="Genomic_DNA"/>
</dbReference>
<dbReference type="PANTHER" id="PTHR35526">
    <property type="entry name" value="ANTI-SIGMA-F FACTOR RSBW-RELATED"/>
    <property type="match status" value="1"/>
</dbReference>
<comment type="caution">
    <text evidence="3">The sequence shown here is derived from an EMBL/GenBank/DDBJ whole genome shotgun (WGS) entry which is preliminary data.</text>
</comment>
<dbReference type="GO" id="GO:0004674">
    <property type="term" value="F:protein serine/threonine kinase activity"/>
    <property type="evidence" value="ECO:0007669"/>
    <property type="project" value="UniProtKB-KW"/>
</dbReference>
<dbReference type="Gene3D" id="3.30.565.10">
    <property type="entry name" value="Histidine kinase-like ATPase, C-terminal domain"/>
    <property type="match status" value="1"/>
</dbReference>
<keyword evidence="1" id="KW-0808">Transferase</keyword>
<dbReference type="InterPro" id="IPR003594">
    <property type="entry name" value="HATPase_dom"/>
</dbReference>
<keyword evidence="1" id="KW-0723">Serine/threonine-protein kinase</keyword>
<evidence type="ECO:0000256" key="1">
    <source>
        <dbReference type="ARBA" id="ARBA00022527"/>
    </source>
</evidence>
<keyword evidence="1" id="KW-0418">Kinase</keyword>
<evidence type="ECO:0000313" key="4">
    <source>
        <dbReference type="Proteomes" id="UP000649604"/>
    </source>
</evidence>
<keyword evidence="3" id="KW-0547">Nucleotide-binding</keyword>
<dbReference type="Proteomes" id="UP000649604">
    <property type="component" value="Unassembled WGS sequence"/>
</dbReference>
<protein>
    <submittedName>
        <fullName evidence="3">ATP-binding protein</fullName>
    </submittedName>
</protein>
<dbReference type="GO" id="GO:0005524">
    <property type="term" value="F:ATP binding"/>
    <property type="evidence" value="ECO:0007669"/>
    <property type="project" value="UniProtKB-KW"/>
</dbReference>
<keyword evidence="3" id="KW-0067">ATP-binding</keyword>
<reference evidence="3" key="1">
    <citation type="submission" date="2019-11" db="EMBL/GenBank/DDBJ databases">
        <title>Microbial mats filling the niche in hypersaline microbial mats.</title>
        <authorList>
            <person name="Wong H.L."/>
            <person name="Macleod F.I."/>
            <person name="White R.A. III"/>
            <person name="Burns B.P."/>
        </authorList>
    </citation>
    <scope>NUCLEOTIDE SEQUENCE</scope>
    <source>
        <strain evidence="3">Rbin_158</strain>
    </source>
</reference>
<feature type="domain" description="Histidine kinase/HSP90-like ATPase" evidence="2">
    <location>
        <begin position="9"/>
        <end position="132"/>
    </location>
</feature>
<evidence type="ECO:0000313" key="3">
    <source>
        <dbReference type="EMBL" id="MBD3324529.1"/>
    </source>
</evidence>
<accession>A0A9D5JUU5</accession>
<gene>
    <name evidence="3" type="ORF">GF339_08085</name>
</gene>